<dbReference type="EMBL" id="WTXG01000021">
    <property type="protein sequence ID" value="KAI0299762.1"/>
    <property type="molecule type" value="Genomic_DNA"/>
</dbReference>
<evidence type="ECO:0000313" key="2">
    <source>
        <dbReference type="Proteomes" id="UP001203297"/>
    </source>
</evidence>
<comment type="caution">
    <text evidence="1">The sequence shown here is derived from an EMBL/GenBank/DDBJ whole genome shotgun (WGS) entry which is preliminary data.</text>
</comment>
<gene>
    <name evidence="1" type="ORF">B0F90DRAFT_1727103</name>
</gene>
<organism evidence="1 2">
    <name type="scientific">Multifurca ochricompacta</name>
    <dbReference type="NCBI Taxonomy" id="376703"/>
    <lineage>
        <taxon>Eukaryota</taxon>
        <taxon>Fungi</taxon>
        <taxon>Dikarya</taxon>
        <taxon>Basidiomycota</taxon>
        <taxon>Agaricomycotina</taxon>
        <taxon>Agaricomycetes</taxon>
        <taxon>Russulales</taxon>
        <taxon>Russulaceae</taxon>
        <taxon>Multifurca</taxon>
    </lineage>
</organism>
<reference evidence="1" key="1">
    <citation type="journal article" date="2022" name="New Phytol.">
        <title>Evolutionary transition to the ectomycorrhizal habit in the genomes of a hyperdiverse lineage of mushroom-forming fungi.</title>
        <authorList>
            <person name="Looney B."/>
            <person name="Miyauchi S."/>
            <person name="Morin E."/>
            <person name="Drula E."/>
            <person name="Courty P.E."/>
            <person name="Kohler A."/>
            <person name="Kuo A."/>
            <person name="LaButti K."/>
            <person name="Pangilinan J."/>
            <person name="Lipzen A."/>
            <person name="Riley R."/>
            <person name="Andreopoulos W."/>
            <person name="He G."/>
            <person name="Johnson J."/>
            <person name="Nolan M."/>
            <person name="Tritt A."/>
            <person name="Barry K.W."/>
            <person name="Grigoriev I.V."/>
            <person name="Nagy L.G."/>
            <person name="Hibbett D."/>
            <person name="Henrissat B."/>
            <person name="Matheny P.B."/>
            <person name="Labbe J."/>
            <person name="Martin F.M."/>
        </authorList>
    </citation>
    <scope>NUCLEOTIDE SEQUENCE</scope>
    <source>
        <strain evidence="1">BPL690</strain>
    </source>
</reference>
<dbReference type="Proteomes" id="UP001203297">
    <property type="component" value="Unassembled WGS sequence"/>
</dbReference>
<protein>
    <submittedName>
        <fullName evidence="1">Uncharacterized protein</fullName>
    </submittedName>
</protein>
<dbReference type="AlphaFoldDB" id="A0AAD4M2S5"/>
<proteinExistence type="predicted"/>
<keyword evidence="2" id="KW-1185">Reference proteome</keyword>
<name>A0AAD4M2S5_9AGAM</name>
<evidence type="ECO:0000313" key="1">
    <source>
        <dbReference type="EMBL" id="KAI0299762.1"/>
    </source>
</evidence>
<accession>A0AAD4M2S5</accession>
<sequence length="49" mass="5587">MAIIQPPVNPDRRSLPEGWISRYDENYRAWCVRTHSLAVTALSYPLSVG</sequence>